<organism evidence="2 3">
    <name type="scientific">Cannabis sativa</name>
    <name type="common">Hemp</name>
    <name type="synonym">Marijuana</name>
    <dbReference type="NCBI Taxonomy" id="3483"/>
    <lineage>
        <taxon>Eukaryota</taxon>
        <taxon>Viridiplantae</taxon>
        <taxon>Streptophyta</taxon>
        <taxon>Embryophyta</taxon>
        <taxon>Tracheophyta</taxon>
        <taxon>Spermatophyta</taxon>
        <taxon>Magnoliopsida</taxon>
        <taxon>eudicotyledons</taxon>
        <taxon>Gunneridae</taxon>
        <taxon>Pentapetalae</taxon>
        <taxon>rosids</taxon>
        <taxon>fabids</taxon>
        <taxon>Rosales</taxon>
        <taxon>Cannabaceae</taxon>
        <taxon>Cannabis</taxon>
    </lineage>
</organism>
<dbReference type="InterPro" id="IPR043502">
    <property type="entry name" value="DNA/RNA_pol_sf"/>
</dbReference>
<dbReference type="PANTHER" id="PTHR33116">
    <property type="entry name" value="REVERSE TRANSCRIPTASE ZINC-BINDING DOMAIN-CONTAINING PROTEIN-RELATED-RELATED"/>
    <property type="match status" value="1"/>
</dbReference>
<evidence type="ECO:0000259" key="1">
    <source>
        <dbReference type="PROSITE" id="PS50878"/>
    </source>
</evidence>
<reference evidence="2" key="2">
    <citation type="submission" date="2021-03" db="UniProtKB">
        <authorList>
            <consortium name="EnsemblPlants"/>
        </authorList>
    </citation>
    <scope>IDENTIFICATION</scope>
</reference>
<dbReference type="EMBL" id="UZAU01000729">
    <property type="status" value="NOT_ANNOTATED_CDS"/>
    <property type="molecule type" value="Genomic_DNA"/>
</dbReference>
<evidence type="ECO:0000313" key="2">
    <source>
        <dbReference type="EnsemblPlants" id="cds.evm.model.09.678"/>
    </source>
</evidence>
<dbReference type="AlphaFoldDB" id="A0A803QH08"/>
<keyword evidence="3" id="KW-1185">Reference proteome</keyword>
<dbReference type="OMA" id="SATCRIN"/>
<dbReference type="Proteomes" id="UP000596661">
    <property type="component" value="Chromosome 9"/>
</dbReference>
<dbReference type="PANTHER" id="PTHR33116:SF84">
    <property type="entry name" value="RNA-DIRECTED DNA POLYMERASE"/>
    <property type="match status" value="1"/>
</dbReference>
<dbReference type="Gramene" id="evm.model.09.678">
    <property type="protein sequence ID" value="cds.evm.model.09.678"/>
    <property type="gene ID" value="evm.TU.09.678"/>
</dbReference>
<dbReference type="Pfam" id="PF00078">
    <property type="entry name" value="RVT_1"/>
    <property type="match status" value="1"/>
</dbReference>
<protein>
    <recommendedName>
        <fullName evidence="1">Reverse transcriptase domain-containing protein</fullName>
    </recommendedName>
</protein>
<accession>A0A803QH08</accession>
<evidence type="ECO:0000313" key="3">
    <source>
        <dbReference type="Proteomes" id="UP000596661"/>
    </source>
</evidence>
<dbReference type="EnsemblPlants" id="evm.model.09.678">
    <property type="protein sequence ID" value="cds.evm.model.09.678"/>
    <property type="gene ID" value="evm.TU.09.678"/>
</dbReference>
<sequence>MFTYEDRNGGRQIQAKDIEDAQNWLTMGQVEEFRCTGSFYTWTNKHEVGDLIFSKLDRVFVNKLWLDIFTIADAFFIWDNVSDHSFCIIRNQEQSNVGFKPFRFCNYWVDYPNYKQRVLNAWESPMARSGLDGIMQKLYRVKYCDENSSYFHAAMRKRKLENKITTFSQGNIIEDDFDKVRHHFLAHFEHFMGSKSSATCRINTDCLHSSKSPRLDGFGSGFFKNLWKEIGEDTSIAVLGFFQDGRLPKSLNETVISLIPKVVNPLSASDYRPIACCNTIYKCISKIICSRLSEVLPTLVQSNQGAFVKSRLLAHNIMIFQDLLKGYSRKNISARCIMKIDLSKAYDTVDWQFVEDLLKHLCFPARFISWIMTCLKGTSYNLLMNGRIQGKFKGEKGLRQGDPMSPLIFVLIMEYLTRLLAHYSRRKGFGFHPLCKHLKLTNLCFADDLIIFCKGNLNSVTYLNEAFLRFFQAMGLSANKAKSHIYFCGIKEGIKNKILDLVKIEEGSFPLKYLGVKLRPTKWKSEDCGVILDKINKNLNCWARRNLSFAGRAQLIHSVLLGIRNYWMSIFTLPSHVIAAIDRRCQEFLWGTSGNRSKMHFASWDKVCLLKKYGGVGFREGKKWNKALMAKFLWAIARKQDSLWVKWTNSIYIKDQNVWSLPIKQDMSWYFKKLMKLRSSTNEASLLLAEKGGKFRAKLFYNMHVEAQEEKHSRTVWNKLIVPKHRFILWQASNAQLPSRD</sequence>
<dbReference type="InterPro" id="IPR000477">
    <property type="entry name" value="RT_dom"/>
</dbReference>
<feature type="domain" description="Reverse transcriptase" evidence="1">
    <location>
        <begin position="240"/>
        <end position="518"/>
    </location>
</feature>
<proteinExistence type="predicted"/>
<dbReference type="PROSITE" id="PS50878">
    <property type="entry name" value="RT_POL"/>
    <property type="match status" value="1"/>
</dbReference>
<dbReference type="SUPFAM" id="SSF56672">
    <property type="entry name" value="DNA/RNA polymerases"/>
    <property type="match status" value="1"/>
</dbReference>
<name>A0A803QH08_CANSA</name>
<reference evidence="2" key="1">
    <citation type="submission" date="2018-11" db="EMBL/GenBank/DDBJ databases">
        <authorList>
            <person name="Grassa J C."/>
        </authorList>
    </citation>
    <scope>NUCLEOTIDE SEQUENCE [LARGE SCALE GENOMIC DNA]</scope>
</reference>
<dbReference type="CDD" id="cd01650">
    <property type="entry name" value="RT_nLTR_like"/>
    <property type="match status" value="1"/>
</dbReference>